<protein>
    <submittedName>
        <fullName evidence="2">Uncharacterized protein</fullName>
    </submittedName>
</protein>
<accession>A0A9P6NQH0</accession>
<dbReference type="AlphaFoldDB" id="A0A9P6NQH0"/>
<name>A0A9P6NQH0_9BASI</name>
<keyword evidence="3" id="KW-1185">Reference proteome</keyword>
<dbReference type="Proteomes" id="UP000886653">
    <property type="component" value="Unassembled WGS sequence"/>
</dbReference>
<feature type="signal peptide" evidence="1">
    <location>
        <begin position="1"/>
        <end position="23"/>
    </location>
</feature>
<gene>
    <name evidence="2" type="ORF">CROQUDRAFT_655891</name>
</gene>
<sequence length="224" mass="25190">MGRFIFTYLVVLCVLLEAGFSTGFLFTVPNASVNHQEIARHAQVNGYSHAATFAHPPKRLVRKSKLIRRAPARSLSQSDLTPDHTRSTLEEYDVNKRRIILPRSQVARFAKRQKSLLKQEEAIGLSAIPHPLIPPVAKTTTGARPIEKHDLVIKDYNDGHQPSKSPSSLETLRVQNRKPHHGGAVFLNRILLKKSSHVTTRRSSNIPVQDRRPAVQIFIVRQVA</sequence>
<evidence type="ECO:0000313" key="2">
    <source>
        <dbReference type="EMBL" id="KAG0147680.1"/>
    </source>
</evidence>
<dbReference type="EMBL" id="MU167245">
    <property type="protein sequence ID" value="KAG0147680.1"/>
    <property type="molecule type" value="Genomic_DNA"/>
</dbReference>
<proteinExistence type="predicted"/>
<comment type="caution">
    <text evidence="2">The sequence shown here is derived from an EMBL/GenBank/DDBJ whole genome shotgun (WGS) entry which is preliminary data.</text>
</comment>
<evidence type="ECO:0000313" key="3">
    <source>
        <dbReference type="Proteomes" id="UP000886653"/>
    </source>
</evidence>
<organism evidence="2 3">
    <name type="scientific">Cronartium quercuum f. sp. fusiforme G11</name>
    <dbReference type="NCBI Taxonomy" id="708437"/>
    <lineage>
        <taxon>Eukaryota</taxon>
        <taxon>Fungi</taxon>
        <taxon>Dikarya</taxon>
        <taxon>Basidiomycota</taxon>
        <taxon>Pucciniomycotina</taxon>
        <taxon>Pucciniomycetes</taxon>
        <taxon>Pucciniales</taxon>
        <taxon>Coleosporiaceae</taxon>
        <taxon>Cronartium</taxon>
    </lineage>
</organism>
<feature type="chain" id="PRO_5040206826" evidence="1">
    <location>
        <begin position="24"/>
        <end position="224"/>
    </location>
</feature>
<reference evidence="2" key="1">
    <citation type="submission" date="2013-11" db="EMBL/GenBank/DDBJ databases">
        <title>Genome sequence of the fusiform rust pathogen reveals effectors for host alternation and coevolution with pine.</title>
        <authorList>
            <consortium name="DOE Joint Genome Institute"/>
            <person name="Smith K."/>
            <person name="Pendleton A."/>
            <person name="Kubisiak T."/>
            <person name="Anderson C."/>
            <person name="Salamov A."/>
            <person name="Aerts A."/>
            <person name="Riley R."/>
            <person name="Clum A."/>
            <person name="Lindquist E."/>
            <person name="Ence D."/>
            <person name="Campbell M."/>
            <person name="Kronenberg Z."/>
            <person name="Feau N."/>
            <person name="Dhillon B."/>
            <person name="Hamelin R."/>
            <person name="Burleigh J."/>
            <person name="Smith J."/>
            <person name="Yandell M."/>
            <person name="Nelson C."/>
            <person name="Grigoriev I."/>
            <person name="Davis J."/>
        </authorList>
    </citation>
    <scope>NUCLEOTIDE SEQUENCE</scope>
    <source>
        <strain evidence="2">G11</strain>
    </source>
</reference>
<dbReference type="OrthoDB" id="2505585at2759"/>
<evidence type="ECO:0000256" key="1">
    <source>
        <dbReference type="SAM" id="SignalP"/>
    </source>
</evidence>
<keyword evidence="1" id="KW-0732">Signal</keyword>